<feature type="transmembrane region" description="Helical" evidence="8">
    <location>
        <begin position="187"/>
        <end position="207"/>
    </location>
</feature>
<evidence type="ECO:0000256" key="2">
    <source>
        <dbReference type="ARBA" id="ARBA00007998"/>
    </source>
</evidence>
<dbReference type="Gene3D" id="1.20.1740.10">
    <property type="entry name" value="Amino acid/polyamine transporter I"/>
    <property type="match status" value="1"/>
</dbReference>
<evidence type="ECO:0000256" key="7">
    <source>
        <dbReference type="ARBA" id="ARBA00023136"/>
    </source>
</evidence>
<feature type="transmembrane region" description="Helical" evidence="8">
    <location>
        <begin position="337"/>
        <end position="355"/>
    </location>
</feature>
<dbReference type="Proteomes" id="UP000029389">
    <property type="component" value="Unassembled WGS sequence"/>
</dbReference>
<feature type="transmembrane region" description="Helical" evidence="8">
    <location>
        <begin position="219"/>
        <end position="242"/>
    </location>
</feature>
<evidence type="ECO:0000313" key="9">
    <source>
        <dbReference type="EMBL" id="KFN02731.1"/>
    </source>
</evidence>
<dbReference type="NCBIfam" id="TIGR00912">
    <property type="entry name" value="2A0309"/>
    <property type="match status" value="1"/>
</dbReference>
<dbReference type="RefSeq" id="WP_042983174.1">
    <property type="nucleotide sequence ID" value="NZ_JMQC01000008.1"/>
</dbReference>
<evidence type="ECO:0000256" key="5">
    <source>
        <dbReference type="ARBA" id="ARBA00022692"/>
    </source>
</evidence>
<dbReference type="InterPro" id="IPR004761">
    <property type="entry name" value="Spore_GerAB"/>
</dbReference>
<feature type="transmembrane region" description="Helical" evidence="8">
    <location>
        <begin position="271"/>
        <end position="293"/>
    </location>
</feature>
<keyword evidence="7 8" id="KW-0472">Membrane</keyword>
<dbReference type="PANTHER" id="PTHR34975:SF2">
    <property type="entry name" value="SPORE GERMINATION PROTEIN A2"/>
    <property type="match status" value="1"/>
</dbReference>
<comment type="similarity">
    <text evidence="2">Belongs to the amino acid-polyamine-organocation (APC) superfamily. Spore germination protein (SGP) (TC 2.A.3.9) family.</text>
</comment>
<feature type="transmembrane region" description="Helical" evidence="8">
    <location>
        <begin position="12"/>
        <end position="33"/>
    </location>
</feature>
<dbReference type="GO" id="GO:0016020">
    <property type="term" value="C:membrane"/>
    <property type="evidence" value="ECO:0007669"/>
    <property type="project" value="UniProtKB-SubCell"/>
</dbReference>
<comment type="subcellular location">
    <subcellularLocation>
        <location evidence="1">Membrane</location>
        <topology evidence="1">Multi-pass membrane protein</topology>
    </subcellularLocation>
</comment>
<keyword evidence="5 8" id="KW-0812">Transmembrane</keyword>
<feature type="transmembrane region" description="Helical" evidence="8">
    <location>
        <begin position="85"/>
        <end position="106"/>
    </location>
</feature>
<organism evidence="9 10">
    <name type="scientific">Bacillus clarus</name>
    <dbReference type="NCBI Taxonomy" id="2338372"/>
    <lineage>
        <taxon>Bacteria</taxon>
        <taxon>Bacillati</taxon>
        <taxon>Bacillota</taxon>
        <taxon>Bacilli</taxon>
        <taxon>Bacillales</taxon>
        <taxon>Bacillaceae</taxon>
        <taxon>Bacillus</taxon>
        <taxon>Bacillus cereus group</taxon>
    </lineage>
</organism>
<comment type="caution">
    <text evidence="9">The sequence shown here is derived from an EMBL/GenBank/DDBJ whole genome shotgun (WGS) entry which is preliminary data.</text>
</comment>
<dbReference type="PANTHER" id="PTHR34975">
    <property type="entry name" value="SPORE GERMINATION PROTEIN A2"/>
    <property type="match status" value="1"/>
</dbReference>
<name>A0A090ZEQ9_9BACI</name>
<evidence type="ECO:0000256" key="6">
    <source>
        <dbReference type="ARBA" id="ARBA00022989"/>
    </source>
</evidence>
<evidence type="ECO:0000313" key="10">
    <source>
        <dbReference type="Proteomes" id="UP000029389"/>
    </source>
</evidence>
<feature type="transmembrane region" description="Helical" evidence="8">
    <location>
        <begin position="145"/>
        <end position="167"/>
    </location>
</feature>
<feature type="transmembrane region" description="Helical" evidence="8">
    <location>
        <begin position="112"/>
        <end position="138"/>
    </location>
</feature>
<gene>
    <name evidence="9" type="ORF">DJ93_4295</name>
</gene>
<evidence type="ECO:0000256" key="8">
    <source>
        <dbReference type="SAM" id="Phobius"/>
    </source>
</evidence>
<dbReference type="AlphaFoldDB" id="A0A090ZEQ9"/>
<keyword evidence="6 8" id="KW-1133">Transmembrane helix</keyword>
<keyword evidence="4" id="KW-0309">Germination</keyword>
<evidence type="ECO:0000256" key="4">
    <source>
        <dbReference type="ARBA" id="ARBA00022544"/>
    </source>
</evidence>
<keyword evidence="3" id="KW-0813">Transport</keyword>
<reference evidence="9 10" key="1">
    <citation type="submission" date="2014-04" db="EMBL/GenBank/DDBJ databases">
        <authorList>
            <person name="Bishop-Lilly K.A."/>
            <person name="Broomall S.M."/>
            <person name="Chain P.S."/>
            <person name="Chertkov O."/>
            <person name="Coyne S.R."/>
            <person name="Daligault H.E."/>
            <person name="Davenport K.W."/>
            <person name="Erkkila T."/>
            <person name="Frey K.G."/>
            <person name="Gibbons H.S."/>
            <person name="Gu W."/>
            <person name="Jaissle J."/>
            <person name="Johnson S.L."/>
            <person name="Koroleva G.I."/>
            <person name="Ladner J.T."/>
            <person name="Lo C.-C."/>
            <person name="Minogue T.D."/>
            <person name="Munk C."/>
            <person name="Palacios G.F."/>
            <person name="Redden C.L."/>
            <person name="Rosenzweig C.N."/>
            <person name="Scholz M.B."/>
            <person name="Teshima H."/>
            <person name="Xu Y."/>
        </authorList>
    </citation>
    <scope>NUCLEOTIDE SEQUENCE [LARGE SCALE GENOMIC DNA]</scope>
    <source>
        <strain evidence="9 10">BHP</strain>
    </source>
</reference>
<accession>A0A090ZEQ9</accession>
<evidence type="ECO:0000256" key="3">
    <source>
        <dbReference type="ARBA" id="ARBA00022448"/>
    </source>
</evidence>
<feature type="transmembrane region" description="Helical" evidence="8">
    <location>
        <begin position="305"/>
        <end position="325"/>
    </location>
</feature>
<protein>
    <submittedName>
        <fullName evidence="9">Spore germination family protein</fullName>
    </submittedName>
</protein>
<dbReference type="EMBL" id="JMQC01000008">
    <property type="protein sequence ID" value="KFN02731.1"/>
    <property type="molecule type" value="Genomic_DNA"/>
</dbReference>
<dbReference type="GO" id="GO:0009847">
    <property type="term" value="P:spore germination"/>
    <property type="evidence" value="ECO:0007669"/>
    <property type="project" value="InterPro"/>
</dbReference>
<dbReference type="PATRIC" id="fig|1405.8.peg.4417"/>
<evidence type="ECO:0000256" key="1">
    <source>
        <dbReference type="ARBA" id="ARBA00004141"/>
    </source>
</evidence>
<dbReference type="Pfam" id="PF03845">
    <property type="entry name" value="Spore_permease"/>
    <property type="match status" value="1"/>
</dbReference>
<sequence>MLNTPIKKQFLISPFFAFFLIHTMQIGVGFLSFQRKIAIKAGHDAWIAVIFVGIGVHLLIWMIYSILNKEKADLISIHRNVFGKWLGGMLSLVFSLYVFLCGLMYMEAMLEIIRIWLFPTLNKWTFALVYLISVYYIIAGGFRTVVGVSFFGALVPFLFWVTLFMPLEYADFRNLLPILDHSVIDMFLSAKEMVFSFLGFEFLFLYYPFLRQPEKSQKWVHLGHFVSMFIYLIITLLTIAYFSEEHLEKTVWPTLTMWKIIRLPIVERFEFIGVITWTMVVLPNICLSFWAASRGVKRIFKVQQKSILVLSLVIVFIAICSLSTLEIKQLNRIVSTAGFYIGFVYIPILFIIYQIRYKMRGKS</sequence>
<proteinExistence type="inferred from homology"/>
<feature type="transmembrane region" description="Helical" evidence="8">
    <location>
        <begin position="45"/>
        <end position="64"/>
    </location>
</feature>